<dbReference type="Gene3D" id="3.40.50.10140">
    <property type="entry name" value="Toll/interleukin-1 receptor homology (TIR) domain"/>
    <property type="match status" value="1"/>
</dbReference>
<keyword evidence="1" id="KW-1133">Transmembrane helix</keyword>
<organism evidence="3 4">
    <name type="scientific">Rhodanobacter ginsengisoli</name>
    <dbReference type="NCBI Taxonomy" id="418646"/>
    <lineage>
        <taxon>Bacteria</taxon>
        <taxon>Pseudomonadati</taxon>
        <taxon>Pseudomonadota</taxon>
        <taxon>Gammaproteobacteria</taxon>
        <taxon>Lysobacterales</taxon>
        <taxon>Rhodanobacteraceae</taxon>
        <taxon>Rhodanobacter</taxon>
    </lineage>
</organism>
<proteinExistence type="predicted"/>
<protein>
    <submittedName>
        <fullName evidence="3">TIR domain-containing protein</fullName>
    </submittedName>
</protein>
<feature type="transmembrane region" description="Helical" evidence="1">
    <location>
        <begin position="193"/>
        <end position="217"/>
    </location>
</feature>
<evidence type="ECO:0000259" key="2">
    <source>
        <dbReference type="Pfam" id="PF13676"/>
    </source>
</evidence>
<gene>
    <name evidence="3" type="ORF">ACFPPA_09730</name>
</gene>
<dbReference type="InterPro" id="IPR000157">
    <property type="entry name" value="TIR_dom"/>
</dbReference>
<keyword evidence="4" id="KW-1185">Reference proteome</keyword>
<reference evidence="4" key="1">
    <citation type="journal article" date="2019" name="Int. J. Syst. Evol. Microbiol.">
        <title>The Global Catalogue of Microorganisms (GCM) 10K type strain sequencing project: providing services to taxonomists for standard genome sequencing and annotation.</title>
        <authorList>
            <consortium name="The Broad Institute Genomics Platform"/>
            <consortium name="The Broad Institute Genome Sequencing Center for Infectious Disease"/>
            <person name="Wu L."/>
            <person name="Ma J."/>
        </authorList>
    </citation>
    <scope>NUCLEOTIDE SEQUENCE [LARGE SCALE GENOMIC DNA]</scope>
    <source>
        <strain evidence="4">CGMCC 1.16619</strain>
    </source>
</reference>
<sequence length="704" mass="77361">MNAAGRYRAFISYSHSDAPVAGWLHRSLEGYRVPKFLRGSMGEFGTVPDRLQPIFRDREELASAGALGERLQQALAESEALLVICSPDAACSHWVNEEILAFKRLGRSDRIYCLIVAGEPNAGDARECFPPALRFEIEPDGRLGQRSAEPIAADIRPGQDGKGLARLKLLAGLLGIDLDKLRKREAQRRHRRMLAIVAASMTGMTIALALAGMAWIARNDAQRRQMQAESLLGYMLGDLRQKLDDSSQVASMDSVSDKLLGYFASLDPRDLNDEVLTQQAQALTQIGQVRLRQARYPEALASFKNAYRRSKALADRHPGNGDRLFDRGQAEYWVGYVYWQSRDLEAAQTWLTRYRDTCRTVYAMDPKRVEWQHELAYGDSNLAVLELDRGQLQQASEGFLRSLGMLETILARTPDDPQLLMEVADQISWQGNVEEQSGHLQQALVLAATKSGMLQDLVASQPSDPNWQAQLSIAETMQSERLRILGDYARAEAVASDAVGRMRRLTAGDPANKDWAETHLHALTLRAVARMAGGKPASARDDLALAQPLMDAVAHVKSANRFVRRDIIDVLTLRAMLALQGGDHASTLAAANALQAQSQGQSPLDSPEAVGRHALAEVLIGMAATDAGRPADATAHFSAARRLLTPRVHGSRYWRVLDPWARLSLLAGDPAEGTRVQAQLTGFGYVPSMPWPGAGPESGLKSER</sequence>
<dbReference type="InterPro" id="IPR035897">
    <property type="entry name" value="Toll_tir_struct_dom_sf"/>
</dbReference>
<evidence type="ECO:0000256" key="1">
    <source>
        <dbReference type="SAM" id="Phobius"/>
    </source>
</evidence>
<evidence type="ECO:0000313" key="3">
    <source>
        <dbReference type="EMBL" id="MFC5526022.1"/>
    </source>
</evidence>
<dbReference type="SUPFAM" id="SSF48452">
    <property type="entry name" value="TPR-like"/>
    <property type="match status" value="1"/>
</dbReference>
<name>A0ABW0QR18_9GAMM</name>
<evidence type="ECO:0000313" key="4">
    <source>
        <dbReference type="Proteomes" id="UP001596114"/>
    </source>
</evidence>
<accession>A0ABW0QR18</accession>
<keyword evidence="1" id="KW-0472">Membrane</keyword>
<dbReference type="EMBL" id="JBHSNF010000002">
    <property type="protein sequence ID" value="MFC5526022.1"/>
    <property type="molecule type" value="Genomic_DNA"/>
</dbReference>
<dbReference type="Pfam" id="PF13676">
    <property type="entry name" value="TIR_2"/>
    <property type="match status" value="1"/>
</dbReference>
<keyword evidence="1" id="KW-0812">Transmembrane</keyword>
<comment type="caution">
    <text evidence="3">The sequence shown here is derived from an EMBL/GenBank/DDBJ whole genome shotgun (WGS) entry which is preliminary data.</text>
</comment>
<dbReference type="RefSeq" id="WP_377319572.1">
    <property type="nucleotide sequence ID" value="NZ_JBHSNF010000002.1"/>
</dbReference>
<dbReference type="SUPFAM" id="SSF52200">
    <property type="entry name" value="Toll/Interleukin receptor TIR domain"/>
    <property type="match status" value="1"/>
</dbReference>
<dbReference type="Gene3D" id="1.25.40.10">
    <property type="entry name" value="Tetratricopeptide repeat domain"/>
    <property type="match status" value="2"/>
</dbReference>
<feature type="domain" description="TIR" evidence="2">
    <location>
        <begin position="10"/>
        <end position="116"/>
    </location>
</feature>
<dbReference type="Proteomes" id="UP001596114">
    <property type="component" value="Unassembled WGS sequence"/>
</dbReference>
<dbReference type="InterPro" id="IPR011990">
    <property type="entry name" value="TPR-like_helical_dom_sf"/>
</dbReference>